<dbReference type="PANTHER" id="PTHR10858:SF30">
    <property type="entry name" value="CELL-DEATH-RELATED NUCLEASE 7"/>
    <property type="match status" value="1"/>
</dbReference>
<protein>
    <submittedName>
        <fullName evidence="3">Uncharacterized protein</fullName>
    </submittedName>
</protein>
<dbReference type="OrthoDB" id="10261598at2759"/>
<dbReference type="Pfam" id="PF03265">
    <property type="entry name" value="DNase_II"/>
    <property type="match status" value="1"/>
</dbReference>
<evidence type="ECO:0000313" key="3">
    <source>
        <dbReference type="EMBL" id="PIO72515.1"/>
    </source>
</evidence>
<dbReference type="GO" id="GO:0004531">
    <property type="term" value="F:deoxyribonuclease II activity"/>
    <property type="evidence" value="ECO:0007669"/>
    <property type="project" value="InterPro"/>
</dbReference>
<accession>A0A2G9UQI9</accession>
<keyword evidence="2" id="KW-0378">Hydrolase</keyword>
<gene>
    <name evidence="3" type="ORF">TELCIR_05545</name>
</gene>
<name>A0A2G9UQI9_TELCI</name>
<dbReference type="Proteomes" id="UP000230423">
    <property type="component" value="Unassembled WGS sequence"/>
</dbReference>
<organism evidence="3 4">
    <name type="scientific">Teladorsagia circumcincta</name>
    <name type="common">Brown stomach worm</name>
    <name type="synonym">Ostertagia circumcincta</name>
    <dbReference type="NCBI Taxonomy" id="45464"/>
    <lineage>
        <taxon>Eukaryota</taxon>
        <taxon>Metazoa</taxon>
        <taxon>Ecdysozoa</taxon>
        <taxon>Nematoda</taxon>
        <taxon>Chromadorea</taxon>
        <taxon>Rhabditida</taxon>
        <taxon>Rhabditina</taxon>
        <taxon>Rhabditomorpha</taxon>
        <taxon>Strongyloidea</taxon>
        <taxon>Trichostrongylidae</taxon>
        <taxon>Teladorsagia</taxon>
    </lineage>
</organism>
<proteinExistence type="inferred from homology"/>
<sequence length="112" mass="12321">MGPYALLLKVEKPLGPIFYLSPGCPVYLQNIWFDLVAPELGTNMAVESWLNGGADDLDSICTRRTSIYDVTAVTLPDVSFNSSRDHSKWAVADTEGRTSIVCVGDLNRQVRT</sequence>
<evidence type="ECO:0000313" key="4">
    <source>
        <dbReference type="Proteomes" id="UP000230423"/>
    </source>
</evidence>
<reference evidence="3 4" key="1">
    <citation type="submission" date="2015-09" db="EMBL/GenBank/DDBJ databases">
        <title>Draft genome of the parasitic nematode Teladorsagia circumcincta isolate WARC Sus (inbred).</title>
        <authorList>
            <person name="Mitreva M."/>
        </authorList>
    </citation>
    <scope>NUCLEOTIDE SEQUENCE [LARGE SCALE GENOMIC DNA]</scope>
    <source>
        <strain evidence="3 4">S</strain>
    </source>
</reference>
<comment type="similarity">
    <text evidence="1">Belongs to the DNase II family.</text>
</comment>
<dbReference type="EMBL" id="KZ345655">
    <property type="protein sequence ID" value="PIO72515.1"/>
    <property type="molecule type" value="Genomic_DNA"/>
</dbReference>
<dbReference type="PANTHER" id="PTHR10858">
    <property type="entry name" value="DEOXYRIBONUCLEASE II"/>
    <property type="match status" value="1"/>
</dbReference>
<dbReference type="GO" id="GO:0006309">
    <property type="term" value="P:apoptotic DNA fragmentation"/>
    <property type="evidence" value="ECO:0007669"/>
    <property type="project" value="TreeGrafter"/>
</dbReference>
<keyword evidence="4" id="KW-1185">Reference proteome</keyword>
<evidence type="ECO:0000256" key="1">
    <source>
        <dbReference type="ARBA" id="ARBA00007527"/>
    </source>
</evidence>
<dbReference type="AlphaFoldDB" id="A0A2G9UQI9"/>
<evidence type="ECO:0000256" key="2">
    <source>
        <dbReference type="ARBA" id="ARBA00022801"/>
    </source>
</evidence>
<dbReference type="InterPro" id="IPR004947">
    <property type="entry name" value="DNase_II"/>
</dbReference>